<reference evidence="3 4" key="1">
    <citation type="journal article" date="2021" name="Int. J. Syst. Evol. Microbiol.">
        <title>Reticulibacter mediterranei gen. nov., sp. nov., within the new family Reticulibacteraceae fam. nov., and Ktedonospora formicarum gen. nov., sp. nov., Ktedonobacter robiniae sp. nov., Dictyobacter formicarum sp. nov. and Dictyobacter arantiisoli sp. nov., belonging to the class Ktedonobacteria.</title>
        <authorList>
            <person name="Yabe S."/>
            <person name="Zheng Y."/>
            <person name="Wang C.M."/>
            <person name="Sakai Y."/>
            <person name="Abe K."/>
            <person name="Yokota A."/>
            <person name="Donadio S."/>
            <person name="Cavaletti L."/>
            <person name="Monciardini P."/>
        </authorList>
    </citation>
    <scope>NUCLEOTIDE SEQUENCE [LARGE SCALE GENOMIC DNA]</scope>
    <source>
        <strain evidence="3 4">SOSP1-9</strain>
    </source>
</reference>
<evidence type="ECO:0000256" key="1">
    <source>
        <dbReference type="ARBA" id="ARBA00022801"/>
    </source>
</evidence>
<protein>
    <recommendedName>
        <fullName evidence="2">CN hydrolase domain-containing protein</fullName>
    </recommendedName>
</protein>
<evidence type="ECO:0000313" key="3">
    <source>
        <dbReference type="EMBL" id="GHO89400.1"/>
    </source>
</evidence>
<sequence>MTRFRLGICPARWERPHLTQLYQFIADPLEVDAYLLPESYLAEEKLDEVKAIAKQTRRWIFSGMEGNDGFAYAIAIDGEGNLVHRHLKIVEPAYGLQKLGDRLTLGTEVSAFHTPWGTFGFLLCYEIVFPEIARKAHDKGVKLFLNPIGDGGDFLEGMDFWPQMARVRAHENNAHIAGVSHSHSTNFTCYAANSGGQFYFNSGERLHMTRVQFDMSNFPTFILEDGYQKMLGHIQHHVY</sequence>
<comment type="caution">
    <text evidence="3">The sequence shown here is derived from an EMBL/GenBank/DDBJ whole genome shotgun (WGS) entry which is preliminary data.</text>
</comment>
<dbReference type="CDD" id="cd07197">
    <property type="entry name" value="nitrilase"/>
    <property type="match status" value="1"/>
</dbReference>
<dbReference type="RefSeq" id="WP_201366922.1">
    <property type="nucleotide sequence ID" value="NZ_BNJJ01000036.1"/>
</dbReference>
<name>A0ABQ3VUC6_9CHLR</name>
<evidence type="ECO:0000313" key="4">
    <source>
        <dbReference type="Proteomes" id="UP000635565"/>
    </source>
</evidence>
<dbReference type="SUPFAM" id="SSF56317">
    <property type="entry name" value="Carbon-nitrogen hydrolase"/>
    <property type="match status" value="1"/>
</dbReference>
<dbReference type="Pfam" id="PF00795">
    <property type="entry name" value="CN_hydrolase"/>
    <property type="match status" value="1"/>
</dbReference>
<evidence type="ECO:0000259" key="2">
    <source>
        <dbReference type="PROSITE" id="PS50263"/>
    </source>
</evidence>
<keyword evidence="1" id="KW-0378">Hydrolase</keyword>
<dbReference type="Gene3D" id="3.60.110.10">
    <property type="entry name" value="Carbon-nitrogen hydrolase"/>
    <property type="match status" value="1"/>
</dbReference>
<keyword evidence="4" id="KW-1185">Reference proteome</keyword>
<dbReference type="PROSITE" id="PS50263">
    <property type="entry name" value="CN_HYDROLASE"/>
    <property type="match status" value="1"/>
</dbReference>
<gene>
    <name evidence="3" type="ORF">KSZ_74060</name>
</gene>
<dbReference type="InterPro" id="IPR050345">
    <property type="entry name" value="Aliph_Amidase/BUP"/>
</dbReference>
<dbReference type="InterPro" id="IPR036526">
    <property type="entry name" value="C-N_Hydrolase_sf"/>
</dbReference>
<dbReference type="Proteomes" id="UP000635565">
    <property type="component" value="Unassembled WGS sequence"/>
</dbReference>
<dbReference type="InterPro" id="IPR003010">
    <property type="entry name" value="C-N_Hydrolase"/>
</dbReference>
<dbReference type="PANTHER" id="PTHR43674">
    <property type="entry name" value="NITRILASE C965.09-RELATED"/>
    <property type="match status" value="1"/>
</dbReference>
<organism evidence="3 4">
    <name type="scientific">Dictyobacter formicarum</name>
    <dbReference type="NCBI Taxonomy" id="2778368"/>
    <lineage>
        <taxon>Bacteria</taxon>
        <taxon>Bacillati</taxon>
        <taxon>Chloroflexota</taxon>
        <taxon>Ktedonobacteria</taxon>
        <taxon>Ktedonobacterales</taxon>
        <taxon>Dictyobacteraceae</taxon>
        <taxon>Dictyobacter</taxon>
    </lineage>
</organism>
<accession>A0ABQ3VUC6</accession>
<dbReference type="PANTHER" id="PTHR43674:SF2">
    <property type="entry name" value="BETA-UREIDOPROPIONASE"/>
    <property type="match status" value="1"/>
</dbReference>
<dbReference type="EMBL" id="BNJJ01000036">
    <property type="protein sequence ID" value="GHO89400.1"/>
    <property type="molecule type" value="Genomic_DNA"/>
</dbReference>
<proteinExistence type="predicted"/>
<feature type="domain" description="CN hydrolase" evidence="2">
    <location>
        <begin position="1"/>
        <end position="215"/>
    </location>
</feature>